<feature type="compositionally biased region" description="Low complexity" evidence="6">
    <location>
        <begin position="186"/>
        <end position="200"/>
    </location>
</feature>
<organism evidence="9 10">
    <name type="scientific">Roseisolibacter agri</name>
    <dbReference type="NCBI Taxonomy" id="2014610"/>
    <lineage>
        <taxon>Bacteria</taxon>
        <taxon>Pseudomonadati</taxon>
        <taxon>Gemmatimonadota</taxon>
        <taxon>Gemmatimonadia</taxon>
        <taxon>Gemmatimonadales</taxon>
        <taxon>Gemmatimonadaceae</taxon>
        <taxon>Roseisolibacter</taxon>
    </lineage>
</organism>
<accession>A0AA37V1K2</accession>
<proteinExistence type="inferred from homology"/>
<dbReference type="GO" id="GO:0006412">
    <property type="term" value="P:translation"/>
    <property type="evidence" value="ECO:0007669"/>
    <property type="project" value="UniProtKB-UniRule"/>
</dbReference>
<feature type="compositionally biased region" description="Basic and acidic residues" evidence="6">
    <location>
        <begin position="201"/>
        <end position="210"/>
    </location>
</feature>
<dbReference type="NCBIfam" id="NF004612">
    <property type="entry name" value="PRK05943.1"/>
    <property type="match status" value="1"/>
</dbReference>
<dbReference type="AlphaFoldDB" id="A0AA37V1K2"/>
<feature type="region of interest" description="Disordered" evidence="6">
    <location>
        <begin position="185"/>
        <end position="210"/>
    </location>
</feature>
<dbReference type="NCBIfam" id="TIGR00731">
    <property type="entry name" value="bL25_bact_ctc"/>
    <property type="match status" value="1"/>
</dbReference>
<dbReference type="InterPro" id="IPR020930">
    <property type="entry name" value="Ribosomal_uL5_bac-type"/>
</dbReference>
<gene>
    <name evidence="5 9" type="primary">rplY</name>
    <name evidence="5" type="synonym">ctc</name>
    <name evidence="9" type="ORF">rosag_28780</name>
</gene>
<evidence type="ECO:0000259" key="7">
    <source>
        <dbReference type="Pfam" id="PF01386"/>
    </source>
</evidence>
<keyword evidence="1 5" id="KW-0699">rRNA-binding</keyword>
<dbReference type="HAMAP" id="MF_01334">
    <property type="entry name" value="Ribosomal_bL25_CTC"/>
    <property type="match status" value="1"/>
</dbReference>
<dbReference type="NCBIfam" id="NF004128">
    <property type="entry name" value="PRK05618.1-2"/>
    <property type="match status" value="1"/>
</dbReference>
<name>A0AA37V1K2_9BACT</name>
<keyword evidence="10" id="KW-1185">Reference proteome</keyword>
<evidence type="ECO:0000256" key="1">
    <source>
        <dbReference type="ARBA" id="ARBA00022730"/>
    </source>
</evidence>
<dbReference type="Pfam" id="PF14693">
    <property type="entry name" value="Ribosomal_TL5_C"/>
    <property type="match status" value="1"/>
</dbReference>
<feature type="domain" description="Large ribosomal subunit protein bL25 L25" evidence="7">
    <location>
        <begin position="6"/>
        <end position="93"/>
    </location>
</feature>
<dbReference type="Gene3D" id="2.40.240.10">
    <property type="entry name" value="Ribosomal Protein L25, Chain P"/>
    <property type="match status" value="1"/>
</dbReference>
<dbReference type="InterPro" id="IPR011035">
    <property type="entry name" value="Ribosomal_bL25/Gln-tRNA_synth"/>
</dbReference>
<dbReference type="GO" id="GO:0003735">
    <property type="term" value="F:structural constituent of ribosome"/>
    <property type="evidence" value="ECO:0007669"/>
    <property type="project" value="InterPro"/>
</dbReference>
<comment type="caution">
    <text evidence="9">The sequence shown here is derived from an EMBL/GenBank/DDBJ whole genome shotgun (WGS) entry which is preliminary data.</text>
</comment>
<dbReference type="InterPro" id="IPR037121">
    <property type="entry name" value="Ribosomal_bL25_C"/>
</dbReference>
<reference evidence="9" key="1">
    <citation type="submission" date="2022-08" db="EMBL/GenBank/DDBJ databases">
        <title>Draft genome sequencing of Roseisolibacter agri AW1220.</title>
        <authorList>
            <person name="Tobiishi Y."/>
            <person name="Tonouchi A."/>
        </authorList>
    </citation>
    <scope>NUCLEOTIDE SEQUENCE</scope>
    <source>
        <strain evidence="9">AW1220</strain>
    </source>
</reference>
<feature type="domain" description="Large ribosomal subunit protein bL25 beta" evidence="8">
    <location>
        <begin position="101"/>
        <end position="184"/>
    </location>
</feature>
<evidence type="ECO:0000313" key="9">
    <source>
        <dbReference type="EMBL" id="GLC26365.1"/>
    </source>
</evidence>
<evidence type="ECO:0000256" key="4">
    <source>
        <dbReference type="ARBA" id="ARBA00023274"/>
    </source>
</evidence>
<evidence type="ECO:0000256" key="3">
    <source>
        <dbReference type="ARBA" id="ARBA00022980"/>
    </source>
</evidence>
<evidence type="ECO:0000256" key="2">
    <source>
        <dbReference type="ARBA" id="ARBA00022884"/>
    </source>
</evidence>
<keyword evidence="3 5" id="KW-0689">Ribosomal protein</keyword>
<dbReference type="Pfam" id="PF01386">
    <property type="entry name" value="Ribosomal_L25p"/>
    <property type="match status" value="1"/>
</dbReference>
<dbReference type="InterPro" id="IPR029751">
    <property type="entry name" value="Ribosomal_L25_dom"/>
</dbReference>
<dbReference type="RefSeq" id="WP_284350818.1">
    <property type="nucleotide sequence ID" value="NZ_BRXS01000004.1"/>
</dbReference>
<evidence type="ECO:0000259" key="8">
    <source>
        <dbReference type="Pfam" id="PF14693"/>
    </source>
</evidence>
<evidence type="ECO:0000256" key="6">
    <source>
        <dbReference type="SAM" id="MobiDB-lite"/>
    </source>
</evidence>
<dbReference type="Proteomes" id="UP001161325">
    <property type="component" value="Unassembled WGS sequence"/>
</dbReference>
<evidence type="ECO:0000313" key="10">
    <source>
        <dbReference type="Proteomes" id="UP001161325"/>
    </source>
</evidence>
<dbReference type="PANTHER" id="PTHR33284">
    <property type="entry name" value="RIBOSOMAL PROTEIN L25/GLN-TRNA SYNTHETASE, ANTI-CODON-BINDING DOMAIN-CONTAINING PROTEIN"/>
    <property type="match status" value="1"/>
</dbReference>
<evidence type="ECO:0000256" key="5">
    <source>
        <dbReference type="HAMAP-Rule" id="MF_01334"/>
    </source>
</evidence>
<dbReference type="EMBL" id="BRXS01000004">
    <property type="protein sequence ID" value="GLC26365.1"/>
    <property type="molecule type" value="Genomic_DNA"/>
</dbReference>
<dbReference type="InterPro" id="IPR001021">
    <property type="entry name" value="Ribosomal_bL25_long"/>
</dbReference>
<dbReference type="SUPFAM" id="SSF50715">
    <property type="entry name" value="Ribosomal protein L25-like"/>
    <property type="match status" value="1"/>
</dbReference>
<dbReference type="GO" id="GO:0022625">
    <property type="term" value="C:cytosolic large ribosomal subunit"/>
    <property type="evidence" value="ECO:0007669"/>
    <property type="project" value="TreeGrafter"/>
</dbReference>
<comment type="similarity">
    <text evidence="5">Belongs to the bacterial ribosomal protein bL25 family. CTC subfamily.</text>
</comment>
<dbReference type="PANTHER" id="PTHR33284:SF1">
    <property type="entry name" value="RIBOSOMAL PROTEIN L25_GLN-TRNA SYNTHETASE, ANTI-CODON-BINDING DOMAIN-CONTAINING PROTEIN"/>
    <property type="match status" value="1"/>
</dbReference>
<sequence>MANTNLAAEPRSETGKGVARKLRAAGRIPAVVYGHNRAAESITVDARELERLLGRISAASTVVELGLGGGTARTLIREIQRHPVRRHILHVDFQELVAGEKVTVNVPLVFVGTAIGVREQGGIFEEVMREISISVDPASIPNHVDVDISKLTIGHPLHVRDLQLPAGVTVLDDADATVCSVAGSKAAASEETTAASPAEPEVIRQKKAEE</sequence>
<dbReference type="GO" id="GO:0008097">
    <property type="term" value="F:5S rRNA binding"/>
    <property type="evidence" value="ECO:0007669"/>
    <property type="project" value="InterPro"/>
</dbReference>
<keyword evidence="4 5" id="KW-0687">Ribonucleoprotein</keyword>
<dbReference type="InterPro" id="IPR020057">
    <property type="entry name" value="Ribosomal_bL25_b-dom"/>
</dbReference>
<comment type="subunit">
    <text evidence="5">Part of the 50S ribosomal subunit; part of the 5S rRNA/L5/L18/L25 subcomplex. Contacts the 5S rRNA. Binds to the 5S rRNA independently of L5 and L18.</text>
</comment>
<protein>
    <recommendedName>
        <fullName evidence="5">Large ribosomal subunit protein bL25</fullName>
    </recommendedName>
    <alternativeName>
        <fullName evidence="5">General stress protein CTC</fullName>
    </alternativeName>
</protein>
<comment type="function">
    <text evidence="5">This is one of the proteins that binds to the 5S RNA in the ribosome where it forms part of the central protuberance.</text>
</comment>
<keyword evidence="2 5" id="KW-0694">RNA-binding</keyword>
<dbReference type="Gene3D" id="2.170.120.20">
    <property type="entry name" value="Ribosomal protein L25, beta domain"/>
    <property type="match status" value="1"/>
</dbReference>
<dbReference type="InterPro" id="IPR020056">
    <property type="entry name" value="Rbsml_bL25/Gln-tRNA_synth_N"/>
</dbReference>
<dbReference type="CDD" id="cd00495">
    <property type="entry name" value="Ribosomal_L25_TL5_CTC"/>
    <property type="match status" value="1"/>
</dbReference>